<dbReference type="RefSeq" id="WP_143951124.1">
    <property type="nucleotide sequence ID" value="NZ_BAABMB010000005.1"/>
</dbReference>
<keyword evidence="4" id="KW-1185">Reference proteome</keyword>
<feature type="signal peptide" evidence="2">
    <location>
        <begin position="1"/>
        <end position="27"/>
    </location>
</feature>
<evidence type="ECO:0000313" key="3">
    <source>
        <dbReference type="EMBL" id="TSH89008.1"/>
    </source>
</evidence>
<dbReference type="Proteomes" id="UP000318405">
    <property type="component" value="Unassembled WGS sequence"/>
</dbReference>
<dbReference type="OrthoDB" id="8678477at2"/>
<dbReference type="Pfam" id="PF03401">
    <property type="entry name" value="TctC"/>
    <property type="match status" value="1"/>
</dbReference>
<dbReference type="SUPFAM" id="SSF53850">
    <property type="entry name" value="Periplasmic binding protein-like II"/>
    <property type="match status" value="1"/>
</dbReference>
<protein>
    <submittedName>
        <fullName evidence="3">Tripartite tricarboxylate transporter substrate binding protein</fullName>
    </submittedName>
</protein>
<proteinExistence type="inferred from homology"/>
<dbReference type="AlphaFoldDB" id="A0A556A7Z5"/>
<comment type="similarity">
    <text evidence="1">Belongs to the UPF0065 (bug) family.</text>
</comment>
<dbReference type="Gene3D" id="3.40.190.150">
    <property type="entry name" value="Bordetella uptake gene, domain 1"/>
    <property type="match status" value="1"/>
</dbReference>
<dbReference type="InterPro" id="IPR005064">
    <property type="entry name" value="BUG"/>
</dbReference>
<dbReference type="PANTHER" id="PTHR42928:SF5">
    <property type="entry name" value="BLR1237 PROTEIN"/>
    <property type="match status" value="1"/>
</dbReference>
<reference evidence="3 4" key="1">
    <citation type="submission" date="2019-07" db="EMBL/GenBank/DDBJ databases">
        <title>Qingshengfaniella alkalisoli gen. nov., sp. nov., isolated from saline soil.</title>
        <authorList>
            <person name="Xu L."/>
            <person name="Huang X.-X."/>
            <person name="Sun J.-Q."/>
        </authorList>
    </citation>
    <scope>NUCLEOTIDE SEQUENCE [LARGE SCALE GENOMIC DNA]</scope>
    <source>
        <strain evidence="3 4">DSM 27279</strain>
    </source>
</reference>
<dbReference type="PANTHER" id="PTHR42928">
    <property type="entry name" value="TRICARBOXYLATE-BINDING PROTEIN"/>
    <property type="match status" value="1"/>
</dbReference>
<dbReference type="InterPro" id="IPR042100">
    <property type="entry name" value="Bug_dom1"/>
</dbReference>
<feature type="chain" id="PRO_5022017701" evidence="2">
    <location>
        <begin position="28"/>
        <end position="326"/>
    </location>
</feature>
<dbReference type="EMBL" id="VLTJ01000042">
    <property type="protein sequence ID" value="TSH89008.1"/>
    <property type="molecule type" value="Genomic_DNA"/>
</dbReference>
<evidence type="ECO:0000256" key="1">
    <source>
        <dbReference type="ARBA" id="ARBA00006987"/>
    </source>
</evidence>
<accession>A0A556A7Z5</accession>
<sequence length="326" mass="33462">MLKRPGAGSGLIAVALSVLLAHGAACAADYPSHPVTVVVPYAPGGNLDVVTRLVTAAMGRTLGQTVLVSNRPGAGGLIGHGVVAKAAPDGYTLVTTASGSYAYSPKLQSAVPFTPDDFTAIGLIGITPQVLEVSARGRFQTFEELVEYARQKPGEVSIGHAGNGTTNHIAILQLEQALGVKFNIVPYNGSAPALNDLLGNQIDAIVDQLPSSLPHLNGGALRPLAVTSAHRAADLPDVRTLREAGVADFEVVTASGLLAPAGVPQAIVEKLNDALNQALREPAVNERLTGLGTEVQVTTPVEFGKFLQGEVAKADALASQGLLSAQ</sequence>
<organism evidence="3 4">
    <name type="scientific">Verticiella sediminum</name>
    <dbReference type="NCBI Taxonomy" id="1247510"/>
    <lineage>
        <taxon>Bacteria</taxon>
        <taxon>Pseudomonadati</taxon>
        <taxon>Pseudomonadota</taxon>
        <taxon>Betaproteobacteria</taxon>
        <taxon>Burkholderiales</taxon>
        <taxon>Alcaligenaceae</taxon>
        <taxon>Verticiella</taxon>
    </lineage>
</organism>
<dbReference type="PIRSF" id="PIRSF017082">
    <property type="entry name" value="YflP"/>
    <property type="match status" value="1"/>
</dbReference>
<evidence type="ECO:0000256" key="2">
    <source>
        <dbReference type="SAM" id="SignalP"/>
    </source>
</evidence>
<dbReference type="CDD" id="cd07012">
    <property type="entry name" value="PBP2_Bug_TTT"/>
    <property type="match status" value="1"/>
</dbReference>
<dbReference type="Gene3D" id="3.40.190.10">
    <property type="entry name" value="Periplasmic binding protein-like II"/>
    <property type="match status" value="1"/>
</dbReference>
<keyword evidence="2" id="KW-0732">Signal</keyword>
<gene>
    <name evidence="3" type="ORF">FOZ76_25660</name>
</gene>
<comment type="caution">
    <text evidence="3">The sequence shown here is derived from an EMBL/GenBank/DDBJ whole genome shotgun (WGS) entry which is preliminary data.</text>
</comment>
<name>A0A556A7Z5_9BURK</name>
<evidence type="ECO:0000313" key="4">
    <source>
        <dbReference type="Proteomes" id="UP000318405"/>
    </source>
</evidence>